<keyword evidence="3" id="KW-1185">Reference proteome</keyword>
<feature type="region of interest" description="Disordered" evidence="1">
    <location>
        <begin position="1"/>
        <end position="34"/>
    </location>
</feature>
<evidence type="ECO:0000313" key="2">
    <source>
        <dbReference type="EMBL" id="KAK8532353.1"/>
    </source>
</evidence>
<accession>A0ABR2D8L2</accession>
<evidence type="ECO:0000313" key="3">
    <source>
        <dbReference type="Proteomes" id="UP001472677"/>
    </source>
</evidence>
<dbReference type="EMBL" id="JBBPBM010000034">
    <property type="protein sequence ID" value="KAK8532353.1"/>
    <property type="molecule type" value="Genomic_DNA"/>
</dbReference>
<feature type="compositionally biased region" description="Polar residues" evidence="1">
    <location>
        <begin position="1"/>
        <end position="13"/>
    </location>
</feature>
<feature type="region of interest" description="Disordered" evidence="1">
    <location>
        <begin position="48"/>
        <end position="81"/>
    </location>
</feature>
<feature type="compositionally biased region" description="Basic and acidic residues" evidence="1">
    <location>
        <begin position="58"/>
        <end position="68"/>
    </location>
</feature>
<comment type="caution">
    <text evidence="2">The sequence shown here is derived from an EMBL/GenBank/DDBJ whole genome shotgun (WGS) entry which is preliminary data.</text>
</comment>
<gene>
    <name evidence="2" type="ORF">V6N12_053796</name>
</gene>
<organism evidence="2 3">
    <name type="scientific">Hibiscus sabdariffa</name>
    <name type="common">roselle</name>
    <dbReference type="NCBI Taxonomy" id="183260"/>
    <lineage>
        <taxon>Eukaryota</taxon>
        <taxon>Viridiplantae</taxon>
        <taxon>Streptophyta</taxon>
        <taxon>Embryophyta</taxon>
        <taxon>Tracheophyta</taxon>
        <taxon>Spermatophyta</taxon>
        <taxon>Magnoliopsida</taxon>
        <taxon>eudicotyledons</taxon>
        <taxon>Gunneridae</taxon>
        <taxon>Pentapetalae</taxon>
        <taxon>rosids</taxon>
        <taxon>malvids</taxon>
        <taxon>Malvales</taxon>
        <taxon>Malvaceae</taxon>
        <taxon>Malvoideae</taxon>
        <taxon>Hibiscus</taxon>
    </lineage>
</organism>
<dbReference type="Proteomes" id="UP001472677">
    <property type="component" value="Unassembled WGS sequence"/>
</dbReference>
<reference evidence="2 3" key="1">
    <citation type="journal article" date="2024" name="G3 (Bethesda)">
        <title>Genome assembly of Hibiscus sabdariffa L. provides insights into metabolisms of medicinal natural products.</title>
        <authorList>
            <person name="Kim T."/>
        </authorList>
    </citation>
    <scope>NUCLEOTIDE SEQUENCE [LARGE SCALE GENOMIC DNA]</scope>
    <source>
        <strain evidence="2">TK-2024</strain>
        <tissue evidence="2">Old leaves</tissue>
    </source>
</reference>
<evidence type="ECO:0000256" key="1">
    <source>
        <dbReference type="SAM" id="MobiDB-lite"/>
    </source>
</evidence>
<proteinExistence type="predicted"/>
<name>A0ABR2D8L2_9ROSI</name>
<sequence>MAQPKSVATTPPKSISRPKPPVATTVPKSISEPKPPVATVKKLIVEPKPPMATTPQFAKEKTGGKEVETLSPSKQQEEIQRNVSPIAKQIGEKKDGGSMPTKSEIVEKKNKTTYGLKVFSQRKG</sequence>
<protein>
    <submittedName>
        <fullName evidence="2">Uncharacterized protein</fullName>
    </submittedName>
</protein>